<proteinExistence type="predicted"/>
<name>A0A316DK94_9FLAO</name>
<reference evidence="1 2" key="1">
    <citation type="submission" date="2018-05" db="EMBL/GenBank/DDBJ databases">
        <title>Genomic Encyclopedia of Archaeal and Bacterial Type Strains, Phase II (KMG-II): from individual species to whole genera.</title>
        <authorList>
            <person name="Goeker M."/>
        </authorList>
    </citation>
    <scope>NUCLEOTIDE SEQUENCE [LARGE SCALE GENOMIC DNA]</scope>
    <source>
        <strain evidence="1 2">DSM 22637</strain>
    </source>
</reference>
<sequence>MKHVLFYFIPENIVNKHKKEFTVTMDSWLRQELKSDIIETVLDTSFYGIEHINLEYLKRTFK</sequence>
<gene>
    <name evidence="1" type="ORF">LX78_01931</name>
</gene>
<evidence type="ECO:0000313" key="1">
    <source>
        <dbReference type="EMBL" id="PWK18624.1"/>
    </source>
</evidence>
<comment type="caution">
    <text evidence="1">The sequence shown here is derived from an EMBL/GenBank/DDBJ whole genome shotgun (WGS) entry which is preliminary data.</text>
</comment>
<dbReference type="RefSeq" id="WP_109682439.1">
    <property type="nucleotide sequence ID" value="NZ_QGGP01000004.1"/>
</dbReference>
<dbReference type="EMBL" id="QGGP01000004">
    <property type="protein sequence ID" value="PWK18624.1"/>
    <property type="molecule type" value="Genomic_DNA"/>
</dbReference>
<protein>
    <submittedName>
        <fullName evidence="1">Asparagine synthase (Glutamine-hydrolysing)</fullName>
    </submittedName>
</protein>
<dbReference type="Proteomes" id="UP000245430">
    <property type="component" value="Unassembled WGS sequence"/>
</dbReference>
<evidence type="ECO:0000313" key="2">
    <source>
        <dbReference type="Proteomes" id="UP000245430"/>
    </source>
</evidence>
<accession>A0A316DK94</accession>
<organism evidence="1 2">
    <name type="scientific">Xanthomarina spongicola</name>
    <dbReference type="NCBI Taxonomy" id="570520"/>
    <lineage>
        <taxon>Bacteria</taxon>
        <taxon>Pseudomonadati</taxon>
        <taxon>Bacteroidota</taxon>
        <taxon>Flavobacteriia</taxon>
        <taxon>Flavobacteriales</taxon>
        <taxon>Flavobacteriaceae</taxon>
        <taxon>Xanthomarina</taxon>
    </lineage>
</organism>
<dbReference type="AlphaFoldDB" id="A0A316DK94"/>
<keyword evidence="2" id="KW-1185">Reference proteome</keyword>